<organism evidence="1">
    <name type="scientific">Drosophila melanogaster</name>
    <name type="common">Fruit fly</name>
    <dbReference type="NCBI Taxonomy" id="7227"/>
    <lineage>
        <taxon>Eukaryota</taxon>
        <taxon>Metazoa</taxon>
        <taxon>Ecdysozoa</taxon>
        <taxon>Arthropoda</taxon>
        <taxon>Hexapoda</taxon>
        <taxon>Insecta</taxon>
        <taxon>Pterygota</taxon>
        <taxon>Neoptera</taxon>
        <taxon>Endopterygota</taxon>
        <taxon>Diptera</taxon>
        <taxon>Brachycera</taxon>
        <taxon>Muscomorpha</taxon>
        <taxon>Ephydroidea</taxon>
        <taxon>Drosophilidae</taxon>
        <taxon>Drosophila</taxon>
        <taxon>Sophophora</taxon>
    </lineage>
</organism>
<sequence length="50" mass="5391">FIGRIQIVSTGMKVFGTILMLAILALDVCNAVKCVLTCRTSAGDYEVIEI</sequence>
<dbReference type="HOGENOM" id="CLU_3320547_0_0_1"/>
<proteinExistence type="evidence at transcript level"/>
<accession>C0PV51</accession>
<evidence type="ECO:0000313" key="1">
    <source>
        <dbReference type="EMBL" id="ACN76539.1"/>
    </source>
</evidence>
<feature type="non-terminal residue" evidence="1">
    <location>
        <position position="1"/>
    </location>
</feature>
<dbReference type="AlphaFoldDB" id="C0PV51"/>
<reference evidence="1" key="1">
    <citation type="submission" date="2009-03" db="EMBL/GenBank/DDBJ databases">
        <authorList>
            <person name="Carlson J."/>
            <person name="Booth B."/>
            <person name="Frise E."/>
            <person name="Sandler J."/>
            <person name="Wan K."/>
            <person name="Yu C."/>
            <person name="Celniker S."/>
        </authorList>
    </citation>
    <scope>NUCLEOTIDE SEQUENCE</scope>
</reference>
<name>C0PV51_DROME</name>
<dbReference type="EMBL" id="BT072907">
    <property type="protein sequence ID" value="ACN76539.1"/>
    <property type="molecule type" value="mRNA"/>
</dbReference>
<protein>
    <submittedName>
        <fullName evidence="1">MIP08441p</fullName>
    </submittedName>
</protein>